<dbReference type="SUPFAM" id="SSF63829">
    <property type="entry name" value="Calcium-dependent phosphotriesterase"/>
    <property type="match status" value="1"/>
</dbReference>
<evidence type="ECO:0000256" key="2">
    <source>
        <dbReference type="PROSITE-ProRule" id="PRU00504"/>
    </source>
</evidence>
<feature type="repeat" description="NHL" evidence="2">
    <location>
        <begin position="903"/>
        <end position="945"/>
    </location>
</feature>
<dbReference type="CDD" id="cd14953">
    <property type="entry name" value="NHL_like_1"/>
    <property type="match status" value="5"/>
</dbReference>
<evidence type="ECO:0000256" key="1">
    <source>
        <dbReference type="ARBA" id="ARBA00022737"/>
    </source>
</evidence>
<keyword evidence="4" id="KW-1185">Reference proteome</keyword>
<feature type="repeat" description="NHL" evidence="2">
    <location>
        <begin position="1182"/>
        <end position="1212"/>
    </location>
</feature>
<keyword evidence="1" id="KW-0677">Repeat</keyword>
<feature type="repeat" description="NHL" evidence="2">
    <location>
        <begin position="643"/>
        <end position="685"/>
    </location>
</feature>
<gene>
    <name evidence="3" type="ORF">OKA05_18170</name>
</gene>
<dbReference type="EMBL" id="JAPDDT010000008">
    <property type="protein sequence ID" value="MCW1924498.1"/>
    <property type="molecule type" value="Genomic_DNA"/>
</dbReference>
<feature type="repeat" description="NHL" evidence="2">
    <location>
        <begin position="861"/>
        <end position="891"/>
    </location>
</feature>
<dbReference type="Pfam" id="PF01436">
    <property type="entry name" value="NHL"/>
    <property type="match status" value="18"/>
</dbReference>
<proteinExistence type="predicted"/>
<dbReference type="PANTHER" id="PTHR13833:SF71">
    <property type="entry name" value="NHL DOMAIN-CONTAINING PROTEIN"/>
    <property type="match status" value="1"/>
</dbReference>
<dbReference type="Proteomes" id="UP001320876">
    <property type="component" value="Unassembled WGS sequence"/>
</dbReference>
<comment type="caution">
    <text evidence="3">The sequence shown here is derived from an EMBL/GenBank/DDBJ whole genome shotgun (WGS) entry which is preliminary data.</text>
</comment>
<feature type="repeat" description="NHL" evidence="2">
    <location>
        <begin position="1446"/>
        <end position="1476"/>
    </location>
</feature>
<accession>A0ABT3GLV5</accession>
<feature type="repeat" description="NHL" evidence="2">
    <location>
        <begin position="1285"/>
        <end position="1320"/>
    </location>
</feature>
<feature type="repeat" description="NHL" evidence="2">
    <location>
        <begin position="1017"/>
        <end position="1053"/>
    </location>
</feature>
<dbReference type="PROSITE" id="PS51125">
    <property type="entry name" value="NHL"/>
    <property type="match status" value="14"/>
</dbReference>
<organism evidence="3 4">
    <name type="scientific">Luteolibacter arcticus</name>
    <dbReference type="NCBI Taxonomy" id="1581411"/>
    <lineage>
        <taxon>Bacteria</taxon>
        <taxon>Pseudomonadati</taxon>
        <taxon>Verrucomicrobiota</taxon>
        <taxon>Verrucomicrobiia</taxon>
        <taxon>Verrucomicrobiales</taxon>
        <taxon>Verrucomicrobiaceae</taxon>
        <taxon>Luteolibacter</taxon>
    </lineage>
</organism>
<dbReference type="PANTHER" id="PTHR13833">
    <property type="match status" value="1"/>
</dbReference>
<feature type="repeat" description="NHL" evidence="2">
    <location>
        <begin position="1072"/>
        <end position="1107"/>
    </location>
</feature>
<feature type="repeat" description="NHL" evidence="2">
    <location>
        <begin position="601"/>
        <end position="631"/>
    </location>
</feature>
<evidence type="ECO:0008006" key="5">
    <source>
        <dbReference type="Google" id="ProtNLM"/>
    </source>
</evidence>
<dbReference type="Gene3D" id="2.40.10.500">
    <property type="match status" value="1"/>
</dbReference>
<sequence>MTMIACGFPAANAQSDYTTPYAITTFAGSGTQAQGSADGTGGTATFNRPKGIALDSSGNLFVADRYNHKIRKITPAGVVTTFAGSGSIGSANGTGAAASFREPHAIAVDPNDNLFVADTWNSKIRKITPAGVVTTFAGSGSQGTTNGTGTAATFGNPEGIAVDGSGNVFVADTQHHLIRKITPAGVVTTFAGSSGATGSGDGTGTAARFSYPRGLAVDSAGNLIVADSNNYKIRKITPAGVVTTVAGSAFPYGGGPDGPADAAGFQGPTALAVDTAGNVFVTDYSFARHHAIRKITPEGMVSTVAGSDDWGSTNGNGSAASFWAPDGLAVDATGNLLVADTANNMIRKGVPSGLWHQRIDFAPLLARSSSDAPFAIHASASSGLPVIFDILSGPATVSGETVTLTGQGTVVSRATQPGNPSFDAAAPVYQSFDVSAGTRPSYHLHDFTTLVDPLGSPMITLDASGNLYVGGSNTVPIQKITPAGATSTFASTTGINSRRNLAVDSAGNVYLAAMVRIYKITPAGVASVLAGSGSQGTSNGTGTAASFWDATDVAVDSAGNVFVVDRYNCNIRKITPEGVVSTFAGSGNQGSADGTGLAASFRNPLGLAIDSANTLYVGDNGNHKIRKISPAGVVTTLAGSRTQGSADGTGAAATFYGPSGLAVDSNGNVFVADSGNHMIRKITPWGEVSTVAGLLTAGSTNGMGRVVSFHNPTGVEVDANGILYVAESGNTGKIRKGVPVTGDILAQTITFNPLQDKTTDDVFIALNASVPSGLPVEFSVVSGPVTVSGNVITTNGPGSVTIRANQAGNEFYSAAPPVERSFNISEGTTQPAPSIYTVSSMAGSGVELAGYAEGIGDAARFSSPYGVAVDASGNLFVADRDNHRIRKITPQGVVTTLAGSGTQGTADGTGSAAGFRYPIALALDPGGNLFVSDWGNHTIRKITPAGVVTTFAGSGLIGNLDGAGTAARFNAPTGLAVDASGNVYVADSTNNKIRKITPAGVVSSFAGSGSTGTTDGGPTAARFNYPTGVALDASGNLFVADQYNNKIRKVTSAGVVTTLAGSGGQGSADGTGTAATFNYPHGLTVDSAGNLIVADRYNHRIRRVTQTGVVTTFAGSTASYWDGSGTGAGFYEPTGVSVDAGGNVYVADSFNHKIRKITSAGVVTTVAGTNMAKDGSGTSASFNKPEGVAIDADGNVFVADASNNKIRKITGAGVVTTFAGSGNPGSADGVGTAASFNQPKGVAVDASGNVYVADSANHKIRKITAAGVVTTLAGSASPSNMDGTGTAAGFGFPSGVAVDASGNVFVADYNNRKIRKITPAGVVTTFAGSGNQGSTNGTGLAASFRNPAGIAVDLSGNVFVADREDHKIRKITAAGVVTTLAGSGNLGSADGTGAAATFRYPGGVAVDTKGVVFVADTQNHKIRRITRAGEVTTVAGSASYGSADGIGAAAGFFFPSGVAVDASGNPVVADSWNHRIRRAQSGFEQTITFGPLPDQEVGDPPLELSATASSGLPVAFSILSGPATLSGSTLTLTGPGTVVVRATQPGNVSYAAAPPVTQSFIVTGSNPPDIALNNWATTAGLSGEDAEPDATPFDDGVPNLLKFAFNMNAAGPDSSVLGAGGNSGLPQITIDQSDPEAPPVLKVEFLRRKGSGLIYTPQRSDTLDGFVSMTGTQVITRIDDQWERVSVEETTPPTTTTATSGFARVQVTLPQ</sequence>
<dbReference type="SUPFAM" id="SSF101898">
    <property type="entry name" value="NHL repeat"/>
    <property type="match status" value="4"/>
</dbReference>
<feature type="repeat" description="NHL" evidence="2">
    <location>
        <begin position="34"/>
        <end position="76"/>
    </location>
</feature>
<evidence type="ECO:0000313" key="4">
    <source>
        <dbReference type="Proteomes" id="UP001320876"/>
    </source>
</evidence>
<feature type="repeat" description="NHL" evidence="2">
    <location>
        <begin position="1125"/>
        <end position="1160"/>
    </location>
</feature>
<dbReference type="InterPro" id="IPR011042">
    <property type="entry name" value="6-blade_b-propeller_TolB-like"/>
</dbReference>
<protein>
    <recommendedName>
        <fullName evidence="5">NHL repeat-containing protein</fullName>
    </recommendedName>
</protein>
<feature type="repeat" description="NHL" evidence="2">
    <location>
        <begin position="209"/>
        <end position="239"/>
    </location>
</feature>
<dbReference type="Gene3D" id="2.120.10.30">
    <property type="entry name" value="TolB, C-terminal domain"/>
    <property type="match status" value="12"/>
</dbReference>
<feature type="repeat" description="NHL" evidence="2">
    <location>
        <begin position="969"/>
        <end position="999"/>
    </location>
</feature>
<reference evidence="3 4" key="1">
    <citation type="submission" date="2022-10" db="EMBL/GenBank/DDBJ databases">
        <title>Luteolibacter arcticus strain CCTCC AB 2014275, whole genome shotgun sequencing project.</title>
        <authorList>
            <person name="Zhao G."/>
            <person name="Shen L."/>
        </authorList>
    </citation>
    <scope>NUCLEOTIDE SEQUENCE [LARGE SCALE GENOMIC DNA]</scope>
    <source>
        <strain evidence="3 4">CCTCC AB 2014275</strain>
    </source>
</reference>
<name>A0ABT3GLV5_9BACT</name>
<dbReference type="InterPro" id="IPR001258">
    <property type="entry name" value="NHL_repeat"/>
</dbReference>
<dbReference type="RefSeq" id="WP_264488605.1">
    <property type="nucleotide sequence ID" value="NZ_JAPDDT010000008.1"/>
</dbReference>
<evidence type="ECO:0000313" key="3">
    <source>
        <dbReference type="EMBL" id="MCW1924498.1"/>
    </source>
</evidence>
<feature type="repeat" description="NHL" evidence="2">
    <location>
        <begin position="1236"/>
        <end position="1266"/>
    </location>
</feature>